<evidence type="ECO:0000313" key="1">
    <source>
        <dbReference type="EMBL" id="KAF5941669.1"/>
    </source>
</evidence>
<evidence type="ECO:0000313" key="2">
    <source>
        <dbReference type="Proteomes" id="UP000593564"/>
    </source>
</evidence>
<name>A0A7J7GLH1_CAMSI</name>
<gene>
    <name evidence="1" type="ORF">HYC85_019311</name>
</gene>
<sequence length="50" mass="6364">MEYKKKMKMWGWQQWRIRLMFETLNCFNMGCNDQWPATLPIERMFNFKRV</sequence>
<protein>
    <submittedName>
        <fullName evidence="1">Uncharacterized protein</fullName>
    </submittedName>
</protein>
<dbReference type="AlphaFoldDB" id="A0A7J7GLH1"/>
<keyword evidence="2" id="KW-1185">Reference proteome</keyword>
<proteinExistence type="predicted"/>
<accession>A0A7J7GLH1</accession>
<reference evidence="2" key="1">
    <citation type="journal article" date="2020" name="Nat. Commun.">
        <title>Genome assembly of wild tea tree DASZ reveals pedigree and selection history of tea varieties.</title>
        <authorList>
            <person name="Zhang W."/>
            <person name="Zhang Y."/>
            <person name="Qiu H."/>
            <person name="Guo Y."/>
            <person name="Wan H."/>
            <person name="Zhang X."/>
            <person name="Scossa F."/>
            <person name="Alseekh S."/>
            <person name="Zhang Q."/>
            <person name="Wang P."/>
            <person name="Xu L."/>
            <person name="Schmidt M.H."/>
            <person name="Jia X."/>
            <person name="Li D."/>
            <person name="Zhu A."/>
            <person name="Guo F."/>
            <person name="Chen W."/>
            <person name="Ni D."/>
            <person name="Usadel B."/>
            <person name="Fernie A.R."/>
            <person name="Wen W."/>
        </authorList>
    </citation>
    <scope>NUCLEOTIDE SEQUENCE [LARGE SCALE GENOMIC DNA]</scope>
    <source>
        <strain evidence="2">cv. G240</strain>
    </source>
</reference>
<reference evidence="1 2" key="2">
    <citation type="submission" date="2020-07" db="EMBL/GenBank/DDBJ databases">
        <title>Genome assembly of wild tea tree DASZ reveals pedigree and selection history of tea varieties.</title>
        <authorList>
            <person name="Zhang W."/>
        </authorList>
    </citation>
    <scope>NUCLEOTIDE SEQUENCE [LARGE SCALE GENOMIC DNA]</scope>
    <source>
        <strain evidence="2">cv. G240</strain>
        <tissue evidence="1">Leaf</tissue>
    </source>
</reference>
<dbReference type="Proteomes" id="UP000593564">
    <property type="component" value="Unassembled WGS sequence"/>
</dbReference>
<organism evidence="1 2">
    <name type="scientific">Camellia sinensis</name>
    <name type="common">Tea plant</name>
    <name type="synonym">Thea sinensis</name>
    <dbReference type="NCBI Taxonomy" id="4442"/>
    <lineage>
        <taxon>Eukaryota</taxon>
        <taxon>Viridiplantae</taxon>
        <taxon>Streptophyta</taxon>
        <taxon>Embryophyta</taxon>
        <taxon>Tracheophyta</taxon>
        <taxon>Spermatophyta</taxon>
        <taxon>Magnoliopsida</taxon>
        <taxon>eudicotyledons</taxon>
        <taxon>Gunneridae</taxon>
        <taxon>Pentapetalae</taxon>
        <taxon>asterids</taxon>
        <taxon>Ericales</taxon>
        <taxon>Theaceae</taxon>
        <taxon>Camellia</taxon>
    </lineage>
</organism>
<dbReference type="EMBL" id="JACBKZ010000009">
    <property type="protein sequence ID" value="KAF5941669.1"/>
    <property type="molecule type" value="Genomic_DNA"/>
</dbReference>
<comment type="caution">
    <text evidence="1">The sequence shown here is derived from an EMBL/GenBank/DDBJ whole genome shotgun (WGS) entry which is preliminary data.</text>
</comment>